<accession>A0A6B0BG86</accession>
<evidence type="ECO:0000313" key="4">
    <source>
        <dbReference type="Proteomes" id="UP000433366"/>
    </source>
</evidence>
<evidence type="ECO:0000313" key="3">
    <source>
        <dbReference type="EMBL" id="MVL45597.1"/>
    </source>
</evidence>
<name>A0A6B0BG86_STAAU</name>
<protein>
    <submittedName>
        <fullName evidence="2">Csa1 family protein</fullName>
    </submittedName>
</protein>
<dbReference type="Gene3D" id="2.50.20.40">
    <property type="match status" value="1"/>
</dbReference>
<proteinExistence type="inferred from homology"/>
<organism evidence="2 4">
    <name type="scientific">Staphylococcus aureus</name>
    <dbReference type="NCBI Taxonomy" id="1280"/>
    <lineage>
        <taxon>Bacteria</taxon>
        <taxon>Bacillati</taxon>
        <taxon>Bacillota</taxon>
        <taxon>Bacilli</taxon>
        <taxon>Bacillales</taxon>
        <taxon>Staphylococcaceae</taxon>
        <taxon>Staphylococcus</taxon>
    </lineage>
</organism>
<sequence>RLKGSSVGSKELEFNFIRNKEENVYFSDSINFKPTE</sequence>
<gene>
    <name evidence="2" type="ORF">GO793_01835</name>
    <name evidence="3" type="ORF">GO941_08885</name>
</gene>
<comment type="similarity">
    <text evidence="1">Belongs to the staphylococcal tandem lipoprotein family.</text>
</comment>
<dbReference type="Proteomes" id="UP000433366">
    <property type="component" value="Unassembled WGS sequence"/>
</dbReference>
<reference evidence="4 5" key="1">
    <citation type="submission" date="2019-11" db="EMBL/GenBank/DDBJ databases">
        <title>Implementation of targeted gown and glove precautions to prevent Staphylococcus aureus acquisition in community-based nursing homes.</title>
        <authorList>
            <person name="Stine O.C."/>
        </authorList>
    </citation>
    <scope>NUCLEOTIDE SEQUENCE [LARGE SCALE GENOMIC DNA]</scope>
    <source>
        <strain evidence="3 5">S_2023.LVRQ.AN</strain>
        <strain evidence="2 4">S_4031.LGMP.AI</strain>
    </source>
</reference>
<dbReference type="Proteomes" id="UP000434412">
    <property type="component" value="Unassembled WGS sequence"/>
</dbReference>
<dbReference type="AlphaFoldDB" id="A0A6B0BG86"/>
<evidence type="ECO:0000313" key="2">
    <source>
        <dbReference type="EMBL" id="MVI54598.1"/>
    </source>
</evidence>
<dbReference type="InterPro" id="IPR038641">
    <property type="entry name" value="Csa_sf"/>
</dbReference>
<feature type="non-terminal residue" evidence="2">
    <location>
        <position position="1"/>
    </location>
</feature>
<evidence type="ECO:0000313" key="5">
    <source>
        <dbReference type="Proteomes" id="UP000434412"/>
    </source>
</evidence>
<comment type="caution">
    <text evidence="2">The sequence shown here is derived from an EMBL/GenBank/DDBJ whole genome shotgun (WGS) entry which is preliminary data.</text>
</comment>
<dbReference type="EMBL" id="WPRH01000128">
    <property type="protein sequence ID" value="MVI54598.1"/>
    <property type="molecule type" value="Genomic_DNA"/>
</dbReference>
<dbReference type="InterPro" id="IPR007595">
    <property type="entry name" value="Csa"/>
</dbReference>
<dbReference type="EMBL" id="WPVZ01000494">
    <property type="protein sequence ID" value="MVL45597.1"/>
    <property type="molecule type" value="Genomic_DNA"/>
</dbReference>
<evidence type="ECO:0000256" key="1">
    <source>
        <dbReference type="ARBA" id="ARBA00009715"/>
    </source>
</evidence>
<dbReference type="Pfam" id="PF04507">
    <property type="entry name" value="DUF576"/>
    <property type="match status" value="1"/>
</dbReference>